<dbReference type="Pfam" id="PF00550">
    <property type="entry name" value="PP-binding"/>
    <property type="match status" value="1"/>
</dbReference>
<dbReference type="InterPro" id="IPR020802">
    <property type="entry name" value="TesA-like"/>
</dbReference>
<dbReference type="AlphaFoldDB" id="A0A2I2KJS2"/>
<dbReference type="Pfam" id="PF08659">
    <property type="entry name" value="KR"/>
    <property type="match status" value="1"/>
</dbReference>
<dbReference type="InterPro" id="IPR029058">
    <property type="entry name" value="AB_hydrolase_fold"/>
</dbReference>
<dbReference type="InterPro" id="IPR013968">
    <property type="entry name" value="PKS_KR"/>
</dbReference>
<evidence type="ECO:0000256" key="1">
    <source>
        <dbReference type="ARBA" id="ARBA00022450"/>
    </source>
</evidence>
<evidence type="ECO:0000256" key="5">
    <source>
        <dbReference type="SAM" id="MobiDB-lite"/>
    </source>
</evidence>
<organism evidence="7 8">
    <name type="scientific">Frankia canadensis</name>
    <dbReference type="NCBI Taxonomy" id="1836972"/>
    <lineage>
        <taxon>Bacteria</taxon>
        <taxon>Bacillati</taxon>
        <taxon>Actinomycetota</taxon>
        <taxon>Actinomycetes</taxon>
        <taxon>Frankiales</taxon>
        <taxon>Frankiaceae</taxon>
        <taxon>Frankia</taxon>
    </lineage>
</organism>
<dbReference type="InterPro" id="IPR014043">
    <property type="entry name" value="Acyl_transferase_dom"/>
</dbReference>
<dbReference type="PANTHER" id="PTHR43775">
    <property type="entry name" value="FATTY ACID SYNTHASE"/>
    <property type="match status" value="1"/>
</dbReference>
<dbReference type="SMART" id="SM01294">
    <property type="entry name" value="PKS_PP_betabranch"/>
    <property type="match status" value="1"/>
</dbReference>
<dbReference type="Gene3D" id="3.40.50.720">
    <property type="entry name" value="NAD(P)-binding Rossmann-like Domain"/>
    <property type="match status" value="1"/>
</dbReference>
<dbReference type="SUPFAM" id="SSF52151">
    <property type="entry name" value="FabD/lysophospholipase-like"/>
    <property type="match status" value="1"/>
</dbReference>
<dbReference type="Gene3D" id="1.10.1200.10">
    <property type="entry name" value="ACP-like"/>
    <property type="match status" value="1"/>
</dbReference>
<sequence>MPGLLAGHSIGELTAAHVAGVWTLDDAVTLVAARGRLMQACRPGGVMISIRAREADIAASLAGLAGLVEIATVNGPTSTVIAGDAEAAERVAADWAARGFATRALTVSHAFHSPHMDDMLEAFREVARSVRYQPPAVPVVSALTGAFATAKLTDPEHWVRHVREPVRFLTAARGLRAAGAGAYLELGPDAVLSALLPDCLAADGEATGGEAGEGGEAGPLVVAASRARRDEPATLLAAVAALDVHGLTVDWRAAGAGGGHHVELPTYPFQRRRYWLDSGPGRPSAPRDHAAAGDVSRPGTGAPLDPDGWRYRTGWRPLPADAATAAVTAHAGTVPPLGGTWVLIVPARGVEDALVTRLMWLLEWLGTRPVAVRLVGDEASRHAVATRLAAHAPDARGMLSLLALDPRSGHQGLPSGFMLTVALSQALRDLGSSARLWALTRGAVATGGDDPATSPEQAMLWGLGRALALEHPTGWGGLVDLPDDGRADLDDEALAWLGAALLAPGGEDQAAIRGGGLLVPRLLPVASGVTGAGWVPRGTVLVTGGTGALGAHAARRLAAEGARRIVLASRRGPDAPGAADLRALLTGLGAEATIVACDVADRAQLDALLADLAAAGTPVTEVVHAAGIAGRTAPLVDLDLDEVAAVVAGKVAGAAALDAALPADARLVLLSSISAVWGSGDQGAYSAGNAYLDALATRRHAAGRPTTAVAFGPWADAGIGAEPALRDYLIRRGLRPLPPEPAMDTLLAAVAEGAPTLTVVDVDWERFLPVLTAARPNHLFDALPAPADRLASAGAAGPATPEAPDQPAGTDYGALPAAERAGALAALVRAEAAAILGHDSPDDLDPARRFLELGFDSLASVQLARRLAAATGLTLPPPVVFEHPTVTDLAAHLTVLLVTAAAVPAATDRTGTGQATTAAPAGAVLAADRPVTSGGPVTRGTAVAPTDAGTRGAGVASSVYAEGINGSVRDLYRRACAIGRFTEGVDLIRAAAKLRPVFTTAAEYSGRTAPVRLAAGSARPPLVCVPSMVAPSGPHNFARLALHLHGERDVHALTLPGFGEGDRLPASAALAIDLLADAVLGHFTDPPALAGYSSGGWLAHAVAARLEERGERAAAVVLLDTWFPGDRIPQADIDEELRGIAVNEQAYALMTEAQVTAQGGYLDLFDGWRPAEIAAPIVLVRAGERMPQQPDLDDDPDAPSGAEWKLAHDTIDVTGNHQTMMNEFAASTAATVHRWLAGHGRA</sequence>
<dbReference type="InterPro" id="IPR006162">
    <property type="entry name" value="Ppantetheine_attach_site"/>
</dbReference>
<evidence type="ECO:0000256" key="3">
    <source>
        <dbReference type="ARBA" id="ARBA00022679"/>
    </source>
</evidence>
<dbReference type="PROSITE" id="PS00012">
    <property type="entry name" value="PHOSPHOPANTETHEINE"/>
    <property type="match status" value="1"/>
</dbReference>
<dbReference type="InterPro" id="IPR001031">
    <property type="entry name" value="Thioesterase"/>
</dbReference>
<dbReference type="InterPro" id="IPR001227">
    <property type="entry name" value="Ac_transferase_dom_sf"/>
</dbReference>
<evidence type="ECO:0000313" key="8">
    <source>
        <dbReference type="Proteomes" id="UP000234331"/>
    </source>
</evidence>
<dbReference type="SMART" id="SM00822">
    <property type="entry name" value="PKS_KR"/>
    <property type="match status" value="1"/>
</dbReference>
<keyword evidence="2" id="KW-0597">Phosphoprotein</keyword>
<dbReference type="EMBL" id="FZMO01000022">
    <property type="protein sequence ID" value="SNQ45919.1"/>
    <property type="molecule type" value="Genomic_DNA"/>
</dbReference>
<keyword evidence="8" id="KW-1185">Reference proteome</keyword>
<feature type="region of interest" description="Disordered" evidence="5">
    <location>
        <begin position="278"/>
        <end position="306"/>
    </location>
</feature>
<dbReference type="Pfam" id="PF00698">
    <property type="entry name" value="Acyl_transf_1"/>
    <property type="match status" value="1"/>
</dbReference>
<proteinExistence type="predicted"/>
<dbReference type="InterPro" id="IPR036736">
    <property type="entry name" value="ACP-like_sf"/>
</dbReference>
<dbReference type="InterPro" id="IPR009081">
    <property type="entry name" value="PP-bd_ACP"/>
</dbReference>
<dbReference type="InterPro" id="IPR016036">
    <property type="entry name" value="Malonyl_transacylase_ACP-bd"/>
</dbReference>
<dbReference type="GO" id="GO:0031177">
    <property type="term" value="F:phosphopantetheine binding"/>
    <property type="evidence" value="ECO:0007669"/>
    <property type="project" value="InterPro"/>
</dbReference>
<feature type="compositionally biased region" description="Low complexity" evidence="5">
    <location>
        <begin position="791"/>
        <end position="803"/>
    </location>
</feature>
<evidence type="ECO:0000313" key="7">
    <source>
        <dbReference type="EMBL" id="SNQ45919.1"/>
    </source>
</evidence>
<dbReference type="Gene3D" id="3.30.70.3290">
    <property type="match status" value="1"/>
</dbReference>
<dbReference type="SUPFAM" id="SSF53474">
    <property type="entry name" value="alpha/beta-Hydrolases"/>
    <property type="match status" value="1"/>
</dbReference>
<dbReference type="PROSITE" id="PS50075">
    <property type="entry name" value="CARRIER"/>
    <property type="match status" value="1"/>
</dbReference>
<dbReference type="GO" id="GO:0006633">
    <property type="term" value="P:fatty acid biosynthetic process"/>
    <property type="evidence" value="ECO:0007669"/>
    <property type="project" value="TreeGrafter"/>
</dbReference>
<dbReference type="InterPro" id="IPR057326">
    <property type="entry name" value="KR_dom"/>
</dbReference>
<keyword evidence="4" id="KW-0012">Acyltransferase</keyword>
<dbReference type="SMART" id="SM00827">
    <property type="entry name" value="PKS_AT"/>
    <property type="match status" value="1"/>
</dbReference>
<feature type="domain" description="Carrier" evidence="6">
    <location>
        <begin position="822"/>
        <end position="897"/>
    </location>
</feature>
<feature type="region of interest" description="Disordered" evidence="5">
    <location>
        <begin position="791"/>
        <end position="810"/>
    </location>
</feature>
<dbReference type="Gene3D" id="3.40.50.1820">
    <property type="entry name" value="alpha/beta hydrolase"/>
    <property type="match status" value="1"/>
</dbReference>
<dbReference type="InterPro" id="IPR020806">
    <property type="entry name" value="PKS_PP-bd"/>
</dbReference>
<dbReference type="CDD" id="cd08952">
    <property type="entry name" value="KR_1_SDR_x"/>
    <property type="match status" value="1"/>
</dbReference>
<dbReference type="SMART" id="SM00823">
    <property type="entry name" value="PKS_PP"/>
    <property type="match status" value="1"/>
</dbReference>
<reference evidence="7 8" key="1">
    <citation type="submission" date="2017-06" db="EMBL/GenBank/DDBJ databases">
        <authorList>
            <person name="Kim H.J."/>
            <person name="Triplett B.A."/>
        </authorList>
    </citation>
    <scope>NUCLEOTIDE SEQUENCE [LARGE SCALE GENOMIC DNA]</scope>
    <source>
        <strain evidence="7">FRACA_ARgP5</strain>
    </source>
</reference>
<dbReference type="InterPro" id="IPR050091">
    <property type="entry name" value="PKS_NRPS_Biosynth_Enz"/>
</dbReference>
<evidence type="ECO:0000256" key="4">
    <source>
        <dbReference type="ARBA" id="ARBA00023315"/>
    </source>
</evidence>
<dbReference type="GO" id="GO:0004312">
    <property type="term" value="F:fatty acid synthase activity"/>
    <property type="evidence" value="ECO:0007669"/>
    <property type="project" value="TreeGrafter"/>
</dbReference>
<keyword evidence="3" id="KW-0808">Transferase</keyword>
<dbReference type="Gene3D" id="3.40.366.10">
    <property type="entry name" value="Malonyl-Coenzyme A Acyl Carrier Protein, domain 2"/>
    <property type="match status" value="1"/>
</dbReference>
<dbReference type="SUPFAM" id="SSF55048">
    <property type="entry name" value="Probable ACP-binding domain of malonyl-CoA ACP transacylase"/>
    <property type="match status" value="1"/>
</dbReference>
<name>A0A2I2KJS2_9ACTN</name>
<dbReference type="SMART" id="SM00824">
    <property type="entry name" value="PKS_TE"/>
    <property type="match status" value="1"/>
</dbReference>
<dbReference type="InterPro" id="IPR036291">
    <property type="entry name" value="NAD(P)-bd_dom_sf"/>
</dbReference>
<dbReference type="SUPFAM" id="SSF51735">
    <property type="entry name" value="NAD(P)-binding Rossmann-fold domains"/>
    <property type="match status" value="2"/>
</dbReference>
<keyword evidence="1" id="KW-0596">Phosphopantetheine</keyword>
<dbReference type="Pfam" id="PF00975">
    <property type="entry name" value="Thioesterase"/>
    <property type="match status" value="1"/>
</dbReference>
<protein>
    <submittedName>
        <fullName evidence="7">Polyketide synthase family protein</fullName>
    </submittedName>
</protein>
<dbReference type="PANTHER" id="PTHR43775:SF51">
    <property type="entry name" value="INACTIVE PHENOLPHTHIOCEROL SYNTHESIS POLYKETIDE SYNTHASE TYPE I PKS1-RELATED"/>
    <property type="match status" value="1"/>
</dbReference>
<dbReference type="InterPro" id="IPR016035">
    <property type="entry name" value="Acyl_Trfase/lysoPLipase"/>
</dbReference>
<accession>A0A2I2KJS2</accession>
<evidence type="ECO:0000259" key="6">
    <source>
        <dbReference type="PROSITE" id="PS50075"/>
    </source>
</evidence>
<dbReference type="Proteomes" id="UP000234331">
    <property type="component" value="Unassembled WGS sequence"/>
</dbReference>
<gene>
    <name evidence="7" type="ORF">FRACA_1180017</name>
</gene>
<evidence type="ECO:0000256" key="2">
    <source>
        <dbReference type="ARBA" id="ARBA00022553"/>
    </source>
</evidence>